<evidence type="ECO:0008006" key="5">
    <source>
        <dbReference type="Google" id="ProtNLM"/>
    </source>
</evidence>
<gene>
    <name evidence="3" type="primary">Necator_chrV.g18973</name>
    <name evidence="3" type="ORF">RB195_014182</name>
</gene>
<feature type="region of interest" description="Disordered" evidence="1">
    <location>
        <begin position="51"/>
        <end position="110"/>
    </location>
</feature>
<feature type="signal peptide" evidence="2">
    <location>
        <begin position="1"/>
        <end position="17"/>
    </location>
</feature>
<evidence type="ECO:0000256" key="2">
    <source>
        <dbReference type="SAM" id="SignalP"/>
    </source>
</evidence>
<name>A0ABR1DZ17_NECAM</name>
<feature type="compositionally biased region" description="Polar residues" evidence="1">
    <location>
        <begin position="58"/>
        <end position="75"/>
    </location>
</feature>
<keyword evidence="4" id="KW-1185">Reference proteome</keyword>
<evidence type="ECO:0000313" key="3">
    <source>
        <dbReference type="EMBL" id="KAK6755653.1"/>
    </source>
</evidence>
<protein>
    <recommendedName>
        <fullName evidence="5">EB module</fullName>
    </recommendedName>
</protein>
<comment type="caution">
    <text evidence="3">The sequence shown here is derived from an EMBL/GenBank/DDBJ whole genome shotgun (WGS) entry which is preliminary data.</text>
</comment>
<keyword evidence="2" id="KW-0732">Signal</keyword>
<sequence length="304" mass="32533">MLFLLSILATVFTMAYGVSKSQPADDDLFLALDKELEDFLTRALDVGSSKIERDELQNTEGSGESQLITPTGTSHTTHEPDSQLNTTMSSSPSIGASSDEANRETVQVQPSFSTVATHTLTEPEVARTVADRIVETNLDEFLNSTESLQATSGVSTQSITTINFLTTQTDFSFFLTTSATPTTIAERMPQIIVRDANHTVVGCIAEATCYSDSDCEQGVCLGALLGKCNCHACVANANCENDSNCGGLRKACQDGICRCAHALALHGFPLYIEALTKFCSQRTCLETTDSCFGLPCGRGICSCN</sequence>
<dbReference type="InterPro" id="IPR039260">
    <property type="entry name" value="Cpg-3"/>
</dbReference>
<organism evidence="3 4">
    <name type="scientific">Necator americanus</name>
    <name type="common">Human hookworm</name>
    <dbReference type="NCBI Taxonomy" id="51031"/>
    <lineage>
        <taxon>Eukaryota</taxon>
        <taxon>Metazoa</taxon>
        <taxon>Ecdysozoa</taxon>
        <taxon>Nematoda</taxon>
        <taxon>Chromadorea</taxon>
        <taxon>Rhabditida</taxon>
        <taxon>Rhabditina</taxon>
        <taxon>Rhabditomorpha</taxon>
        <taxon>Strongyloidea</taxon>
        <taxon>Ancylostomatidae</taxon>
        <taxon>Bunostominae</taxon>
        <taxon>Necator</taxon>
    </lineage>
</organism>
<evidence type="ECO:0000256" key="1">
    <source>
        <dbReference type="SAM" id="MobiDB-lite"/>
    </source>
</evidence>
<dbReference type="EMBL" id="JAVFWL010000005">
    <property type="protein sequence ID" value="KAK6755653.1"/>
    <property type="molecule type" value="Genomic_DNA"/>
</dbReference>
<evidence type="ECO:0000313" key="4">
    <source>
        <dbReference type="Proteomes" id="UP001303046"/>
    </source>
</evidence>
<proteinExistence type="predicted"/>
<feature type="compositionally biased region" description="Polar residues" evidence="1">
    <location>
        <begin position="82"/>
        <end position="96"/>
    </location>
</feature>
<dbReference type="Proteomes" id="UP001303046">
    <property type="component" value="Unassembled WGS sequence"/>
</dbReference>
<accession>A0ABR1DZ17</accession>
<dbReference type="PANTHER" id="PTHR37973">
    <property type="entry name" value="CHONDROITIN PROTEOGLYCAN 3"/>
    <property type="match status" value="1"/>
</dbReference>
<dbReference type="PANTHER" id="PTHR37973:SF1">
    <property type="entry name" value="DICKKOPF_N DOMAIN-CONTAINING PROTEIN"/>
    <property type="match status" value="1"/>
</dbReference>
<feature type="chain" id="PRO_5045515350" description="EB module" evidence="2">
    <location>
        <begin position="18"/>
        <end position="304"/>
    </location>
</feature>
<reference evidence="3 4" key="1">
    <citation type="submission" date="2023-08" db="EMBL/GenBank/DDBJ databases">
        <title>A Necator americanus chromosomal reference genome.</title>
        <authorList>
            <person name="Ilik V."/>
            <person name="Petrzelkova K.J."/>
            <person name="Pardy F."/>
            <person name="Fuh T."/>
            <person name="Niatou-Singa F.S."/>
            <person name="Gouil Q."/>
            <person name="Baker L."/>
            <person name="Ritchie M.E."/>
            <person name="Jex A.R."/>
            <person name="Gazzola D."/>
            <person name="Li H."/>
            <person name="Toshio Fujiwara R."/>
            <person name="Zhan B."/>
            <person name="Aroian R.V."/>
            <person name="Pafco B."/>
            <person name="Schwarz E.M."/>
        </authorList>
    </citation>
    <scope>NUCLEOTIDE SEQUENCE [LARGE SCALE GENOMIC DNA]</scope>
    <source>
        <strain evidence="3 4">Aroian</strain>
        <tissue evidence="3">Whole animal</tissue>
    </source>
</reference>